<dbReference type="Gene3D" id="6.10.10.120">
    <property type="entry name" value="Antitoxin ParD1-like"/>
    <property type="match status" value="1"/>
</dbReference>
<dbReference type="Proteomes" id="UP000017837">
    <property type="component" value="Unassembled WGS sequence"/>
</dbReference>
<name>V4PSX8_9CAUL</name>
<dbReference type="eggNOG" id="COG3609">
    <property type="taxonomic scope" value="Bacteria"/>
</dbReference>
<dbReference type="PATRIC" id="fig|1121022.4.peg.2127"/>
<keyword evidence="4" id="KW-1185">Reference proteome</keyword>
<dbReference type="STRING" id="1121022.GCA_000376105_01189"/>
<comment type="similarity">
    <text evidence="1">Belongs to the ParD antitoxin family.</text>
</comment>
<accession>V4PSX8</accession>
<dbReference type="EMBL" id="AWGB01000017">
    <property type="protein sequence ID" value="ESQ91441.1"/>
    <property type="molecule type" value="Genomic_DNA"/>
</dbReference>
<dbReference type="AlphaFoldDB" id="V4PSX8"/>
<dbReference type="InterPro" id="IPR010985">
    <property type="entry name" value="Ribbon_hlx_hlx"/>
</dbReference>
<reference evidence="3 4" key="1">
    <citation type="journal article" date="2014" name="Nature">
        <title>Sequential evolution of bacterial morphology by co-option of a developmental regulator.</title>
        <authorList>
            <person name="Jiang C."/>
            <person name="Brown P.J."/>
            <person name="Ducret A."/>
            <person name="Brun Y.V."/>
        </authorList>
    </citation>
    <scope>NUCLEOTIDE SEQUENCE [LARGE SCALE GENOMIC DNA]</scope>
    <source>
        <strain evidence="3 4">DSM 16100</strain>
    </source>
</reference>
<dbReference type="PANTHER" id="PTHR36582">
    <property type="entry name" value="ANTITOXIN PARD"/>
    <property type="match status" value="1"/>
</dbReference>
<dbReference type="Pfam" id="PF03693">
    <property type="entry name" value="ParD_antitoxin"/>
    <property type="match status" value="1"/>
</dbReference>
<gene>
    <name evidence="3" type="ORF">ABENE_10535</name>
</gene>
<dbReference type="PANTHER" id="PTHR36582:SF2">
    <property type="entry name" value="ANTITOXIN PARD"/>
    <property type="match status" value="1"/>
</dbReference>
<dbReference type="RefSeq" id="WP_018080855.1">
    <property type="nucleotide sequence ID" value="NZ_AQWM01000003.1"/>
</dbReference>
<dbReference type="OrthoDB" id="9815501at2"/>
<organism evidence="3 4">
    <name type="scientific">Asticcacaulis benevestitus DSM 16100 = ATCC BAA-896</name>
    <dbReference type="NCBI Taxonomy" id="1121022"/>
    <lineage>
        <taxon>Bacteria</taxon>
        <taxon>Pseudomonadati</taxon>
        <taxon>Pseudomonadota</taxon>
        <taxon>Alphaproteobacteria</taxon>
        <taxon>Caulobacterales</taxon>
        <taxon>Caulobacteraceae</taxon>
        <taxon>Asticcacaulis</taxon>
    </lineage>
</organism>
<proteinExistence type="inferred from homology"/>
<dbReference type="SUPFAM" id="SSF47598">
    <property type="entry name" value="Ribbon-helix-helix"/>
    <property type="match status" value="1"/>
</dbReference>
<evidence type="ECO:0008006" key="5">
    <source>
        <dbReference type="Google" id="ProtNLM"/>
    </source>
</evidence>
<dbReference type="InterPro" id="IPR022789">
    <property type="entry name" value="ParD"/>
</dbReference>
<evidence type="ECO:0000256" key="2">
    <source>
        <dbReference type="ARBA" id="ARBA00022649"/>
    </source>
</evidence>
<comment type="caution">
    <text evidence="3">The sequence shown here is derived from an EMBL/GenBank/DDBJ whole genome shotgun (WGS) entry which is preliminary data.</text>
</comment>
<protein>
    <recommendedName>
        <fullName evidence="5">Addiction module antitoxin</fullName>
    </recommendedName>
</protein>
<evidence type="ECO:0000313" key="3">
    <source>
        <dbReference type="EMBL" id="ESQ91441.1"/>
    </source>
</evidence>
<dbReference type="InterPro" id="IPR038296">
    <property type="entry name" value="ParD_sf"/>
</dbReference>
<sequence>MPTSVALGAHFETFIKEQLASGRYNNASEVVREGLRLLEDKQQERQIKLEELRHELHTAALDQARYDAEAVFDEVDAIIDTIAVKAVR</sequence>
<keyword evidence="2" id="KW-1277">Toxin-antitoxin system</keyword>
<dbReference type="NCBIfam" id="TIGR02606">
    <property type="entry name" value="antidote_CC2985"/>
    <property type="match status" value="1"/>
</dbReference>
<dbReference type="GO" id="GO:0006355">
    <property type="term" value="P:regulation of DNA-templated transcription"/>
    <property type="evidence" value="ECO:0007669"/>
    <property type="project" value="InterPro"/>
</dbReference>
<evidence type="ECO:0000256" key="1">
    <source>
        <dbReference type="ARBA" id="ARBA00008580"/>
    </source>
</evidence>
<evidence type="ECO:0000313" key="4">
    <source>
        <dbReference type="Proteomes" id="UP000017837"/>
    </source>
</evidence>